<sequence>MSVNNFDWEFYVSAYKDLRDAKINTRKKAFDHWRKYGMKEGRISSRSKFKFELYIRELGDDTIDTVEKAIRHYKTSGNPIYDEKMKLIERLRIHDINYYYELNDFIRAYKDYCFEGKSETEILIDVEQNDQIGFRYFCFRYINYMRNFRVCDLAVDSKREAVLIEFRKFPHVEFLIRNTIQKLPKDWSHTIICGRENYEFIMDMCKNISDKIKVKGCGFDKVPISEYSLLLGDLSGEKILVYREDSCILKSNVGDDQCDSAFGGGHEFWRVKNWKEHLYKYVCVQVCYHNKLIDTLPYFLHCGGWKWVINKMLKADIFNVNSNINFIDVAEHYIIDDNNNMIIPKFVNENNKFIAIIHGTCIGRSQNDTCCLKNVLDERNKFIANIKNCMCVFTFSEYAKKYISDIFVDKGIDVPINVFKHPTGFNTLIKFDWEKFINNDDLKIIQIGQQLRYFSTIYRLRTKLKKMWLPGNVDKKWAIKSLKSELKEFNITDKIDFASVSISYYEDYNEYNKLLGNNIVLVHLRDANANNSVIECIARNNPLIVNKHPAVVEYLGENYPLYFNEIGDIQNLLDKEEIRKGYEYLLNLDKSKLGFDIFADNIVQNICGKID</sequence>
<accession>A0A3G5ABH8</accession>
<keyword evidence="1" id="KW-0808">Transferase</keyword>
<reference evidence="1" key="1">
    <citation type="submission" date="2018-10" db="EMBL/GenBank/DDBJ databases">
        <title>Hidden diversity of soil giant viruses.</title>
        <authorList>
            <person name="Schulz F."/>
            <person name="Alteio L."/>
            <person name="Goudeau D."/>
            <person name="Ryan E.M."/>
            <person name="Malmstrom R.R."/>
            <person name="Blanchard J."/>
            <person name="Woyke T."/>
        </authorList>
    </citation>
    <scope>NUCLEOTIDE SEQUENCE</scope>
    <source>
        <strain evidence="1">HYV1</strain>
    </source>
</reference>
<gene>
    <name evidence="1" type="ORF">Hyperionvirus28_25</name>
</gene>
<proteinExistence type="predicted"/>
<organism evidence="1">
    <name type="scientific">Hyperionvirus sp</name>
    <dbReference type="NCBI Taxonomy" id="2487770"/>
    <lineage>
        <taxon>Viruses</taxon>
        <taxon>Varidnaviria</taxon>
        <taxon>Bamfordvirae</taxon>
        <taxon>Nucleocytoviricota</taxon>
        <taxon>Megaviricetes</taxon>
        <taxon>Imitervirales</taxon>
        <taxon>Mimiviridae</taxon>
        <taxon>Klosneuvirinae</taxon>
    </lineage>
</organism>
<protein>
    <submittedName>
        <fullName evidence="1">Putative WcaK-like polysaccharide pyruvyl transferase</fullName>
    </submittedName>
</protein>
<dbReference type="EMBL" id="MK072410">
    <property type="protein sequence ID" value="AYV84537.1"/>
    <property type="molecule type" value="Genomic_DNA"/>
</dbReference>
<dbReference type="GO" id="GO:0016740">
    <property type="term" value="F:transferase activity"/>
    <property type="evidence" value="ECO:0007669"/>
    <property type="project" value="UniProtKB-KW"/>
</dbReference>
<name>A0A3G5ABH8_9VIRU</name>
<evidence type="ECO:0000313" key="1">
    <source>
        <dbReference type="EMBL" id="AYV84537.1"/>
    </source>
</evidence>